<dbReference type="EMBL" id="CP071090">
    <property type="protein sequence ID" value="QSQ23281.1"/>
    <property type="molecule type" value="Genomic_DNA"/>
</dbReference>
<feature type="compositionally biased region" description="Pro residues" evidence="6">
    <location>
        <begin position="389"/>
        <end position="402"/>
    </location>
</feature>
<keyword evidence="10" id="KW-1185">Reference proteome</keyword>
<dbReference type="Proteomes" id="UP000662747">
    <property type="component" value="Chromosome"/>
</dbReference>
<dbReference type="PRINTS" id="PR01490">
    <property type="entry name" value="RTXTOXIND"/>
</dbReference>
<evidence type="ECO:0000313" key="10">
    <source>
        <dbReference type="Proteomes" id="UP000662747"/>
    </source>
</evidence>
<feature type="region of interest" description="Disordered" evidence="6">
    <location>
        <begin position="378"/>
        <end position="402"/>
    </location>
</feature>
<evidence type="ECO:0000256" key="1">
    <source>
        <dbReference type="ARBA" id="ARBA00004167"/>
    </source>
</evidence>
<evidence type="ECO:0000259" key="8">
    <source>
        <dbReference type="Pfam" id="PF25917"/>
    </source>
</evidence>
<evidence type="ECO:0000256" key="2">
    <source>
        <dbReference type="ARBA" id="ARBA00022692"/>
    </source>
</evidence>
<evidence type="ECO:0000256" key="6">
    <source>
        <dbReference type="SAM" id="MobiDB-lite"/>
    </source>
</evidence>
<comment type="subcellular location">
    <subcellularLocation>
        <location evidence="1">Membrane</location>
        <topology evidence="1">Single-pass membrane protein</topology>
    </subcellularLocation>
</comment>
<accession>A0ABX7P0S3</accession>
<dbReference type="Gene3D" id="2.40.50.100">
    <property type="match status" value="1"/>
</dbReference>
<dbReference type="Pfam" id="PF25917">
    <property type="entry name" value="BSH_RND"/>
    <property type="match status" value="1"/>
</dbReference>
<dbReference type="InterPro" id="IPR058625">
    <property type="entry name" value="MdtA-like_BSH"/>
</dbReference>
<proteinExistence type="predicted"/>
<dbReference type="RefSeq" id="WP_206724856.1">
    <property type="nucleotide sequence ID" value="NZ_CP071090.1"/>
</dbReference>
<feature type="coiled-coil region" evidence="5">
    <location>
        <begin position="139"/>
        <end position="204"/>
    </location>
</feature>
<dbReference type="PANTHER" id="PTHR30386">
    <property type="entry name" value="MEMBRANE FUSION SUBUNIT OF EMRAB-TOLC MULTIDRUG EFFLUX PUMP"/>
    <property type="match status" value="1"/>
</dbReference>
<feature type="transmembrane region" description="Helical" evidence="7">
    <location>
        <begin position="21"/>
        <end position="40"/>
    </location>
</feature>
<keyword evidence="5" id="KW-0175">Coiled coil</keyword>
<keyword evidence="2 7" id="KW-0812">Transmembrane</keyword>
<evidence type="ECO:0000256" key="5">
    <source>
        <dbReference type="SAM" id="Coils"/>
    </source>
</evidence>
<dbReference type="InterPro" id="IPR050739">
    <property type="entry name" value="MFP"/>
</dbReference>
<evidence type="ECO:0000313" key="9">
    <source>
        <dbReference type="EMBL" id="QSQ23281.1"/>
    </source>
</evidence>
<feature type="domain" description="Multidrug resistance protein MdtA-like barrel-sandwich hybrid" evidence="8">
    <location>
        <begin position="63"/>
        <end position="279"/>
    </location>
</feature>
<dbReference type="PANTHER" id="PTHR30386:SF26">
    <property type="entry name" value="TRANSPORT PROTEIN COMB"/>
    <property type="match status" value="1"/>
</dbReference>
<dbReference type="Gene3D" id="1.10.287.470">
    <property type="entry name" value="Helix hairpin bin"/>
    <property type="match status" value="1"/>
</dbReference>
<evidence type="ECO:0000256" key="7">
    <source>
        <dbReference type="SAM" id="Phobius"/>
    </source>
</evidence>
<name>A0ABX7P0S3_9BACT</name>
<sequence length="402" mass="43930">MSADFSHSLRALREDGFRRPGRVLIILALFTFGWLAWFIFARVTVYEVSENARLEVDRAVFPVEAQVDGRVLASHLDIGRRVEKGDVLLELDSNVQRLKLQEEQARLDTLLPQLETLQSELAAQRQALGAEGQAASSQLSEAQANKREAQAALSYADEEQTRFKSLAQSQVISQLDYLKTKAEREKRRAALDAVEQEADRLHSERLNRKSQGMAQVARLERELASMQGLITTTKAHIATLTHDLELFVLRAPASGQIGEVARLQPGSEVKRGDPLAVLVPPGQIRVVADFKPSDALGHIRPGQTARMRMQGFPWAEYGVLNATVSRLASEARDGKVRVECELQPDGSSRIPRQHGLPGSLEVAVDDVSPAALILREAGQRLGAQASSNPPTPTSAPPPGGGS</sequence>
<evidence type="ECO:0000256" key="4">
    <source>
        <dbReference type="ARBA" id="ARBA00023136"/>
    </source>
</evidence>
<protein>
    <submittedName>
        <fullName evidence="9">HlyD family secretion protein</fullName>
    </submittedName>
</protein>
<gene>
    <name evidence="9" type="ORF">JY651_50815</name>
</gene>
<dbReference type="SUPFAM" id="SSF111369">
    <property type="entry name" value="HlyD-like secretion proteins"/>
    <property type="match status" value="1"/>
</dbReference>
<keyword evidence="3 7" id="KW-1133">Transmembrane helix</keyword>
<reference evidence="9 10" key="1">
    <citation type="submission" date="2021-02" db="EMBL/GenBank/DDBJ databases">
        <title>De Novo genome assembly of isolated myxobacteria.</title>
        <authorList>
            <person name="Stevens D.C."/>
        </authorList>
    </citation>
    <scope>NUCLEOTIDE SEQUENCE [LARGE SCALE GENOMIC DNA]</scope>
    <source>
        <strain evidence="10">SCPEA02</strain>
    </source>
</reference>
<organism evidence="9 10">
    <name type="scientific">Pyxidicoccus parkwayensis</name>
    <dbReference type="NCBI Taxonomy" id="2813578"/>
    <lineage>
        <taxon>Bacteria</taxon>
        <taxon>Pseudomonadati</taxon>
        <taxon>Myxococcota</taxon>
        <taxon>Myxococcia</taxon>
        <taxon>Myxococcales</taxon>
        <taxon>Cystobacterineae</taxon>
        <taxon>Myxococcaceae</taxon>
        <taxon>Pyxidicoccus</taxon>
    </lineage>
</organism>
<keyword evidence="4 7" id="KW-0472">Membrane</keyword>
<evidence type="ECO:0000256" key="3">
    <source>
        <dbReference type="ARBA" id="ARBA00022989"/>
    </source>
</evidence>